<proteinExistence type="predicted"/>
<keyword evidence="2" id="KW-1185">Reference proteome</keyword>
<dbReference type="Gene3D" id="1.10.10.10">
    <property type="entry name" value="Winged helix-like DNA-binding domain superfamily/Winged helix DNA-binding domain"/>
    <property type="match status" value="1"/>
</dbReference>
<protein>
    <submittedName>
        <fullName evidence="1">Uncharacterized protein</fullName>
    </submittedName>
</protein>
<sequence>VEKRDVIEAFRLLEVAMQQSATDHSTGTIDMDLITTGISASERMRREKLVSATRNVIMESMQMGGPAIRVSELLEELKKQHADEIHLNHLQNALAALSIEAFIFVRGDTVRRP</sequence>
<dbReference type="AlphaFoldDB" id="S8E2K5"/>
<dbReference type="OrthoDB" id="10251574at2759"/>
<organism evidence="1 2">
    <name type="scientific">Genlisea aurea</name>
    <dbReference type="NCBI Taxonomy" id="192259"/>
    <lineage>
        <taxon>Eukaryota</taxon>
        <taxon>Viridiplantae</taxon>
        <taxon>Streptophyta</taxon>
        <taxon>Embryophyta</taxon>
        <taxon>Tracheophyta</taxon>
        <taxon>Spermatophyta</taxon>
        <taxon>Magnoliopsida</taxon>
        <taxon>eudicotyledons</taxon>
        <taxon>Gunneridae</taxon>
        <taxon>Pentapetalae</taxon>
        <taxon>asterids</taxon>
        <taxon>lamiids</taxon>
        <taxon>Lamiales</taxon>
        <taxon>Lentibulariaceae</taxon>
        <taxon>Genlisea</taxon>
    </lineage>
</organism>
<dbReference type="EMBL" id="AUSU01001925">
    <property type="protein sequence ID" value="EPS69868.1"/>
    <property type="molecule type" value="Genomic_DNA"/>
</dbReference>
<gene>
    <name evidence="1" type="ORF">M569_04895</name>
</gene>
<reference evidence="1 2" key="1">
    <citation type="journal article" date="2013" name="BMC Genomics">
        <title>The miniature genome of a carnivorous plant Genlisea aurea contains a low number of genes and short non-coding sequences.</title>
        <authorList>
            <person name="Leushkin E.V."/>
            <person name="Sutormin R.A."/>
            <person name="Nabieva E.R."/>
            <person name="Penin A.A."/>
            <person name="Kondrashov A.S."/>
            <person name="Logacheva M.D."/>
        </authorList>
    </citation>
    <scope>NUCLEOTIDE SEQUENCE [LARGE SCALE GENOMIC DNA]</scope>
</reference>
<accession>S8E2K5</accession>
<evidence type="ECO:0000313" key="2">
    <source>
        <dbReference type="Proteomes" id="UP000015453"/>
    </source>
</evidence>
<dbReference type="InterPro" id="IPR036388">
    <property type="entry name" value="WH-like_DNA-bd_sf"/>
</dbReference>
<name>S8E2K5_9LAMI</name>
<comment type="caution">
    <text evidence="1">The sequence shown here is derived from an EMBL/GenBank/DDBJ whole genome shotgun (WGS) entry which is preliminary data.</text>
</comment>
<dbReference type="Pfam" id="PF21128">
    <property type="entry name" value="WHD_MCM4"/>
    <property type="match status" value="1"/>
</dbReference>
<dbReference type="Proteomes" id="UP000015453">
    <property type="component" value="Unassembled WGS sequence"/>
</dbReference>
<feature type="non-terminal residue" evidence="1">
    <location>
        <position position="1"/>
    </location>
</feature>
<evidence type="ECO:0000313" key="1">
    <source>
        <dbReference type="EMBL" id="EPS69868.1"/>
    </source>
</evidence>